<evidence type="ECO:0000256" key="2">
    <source>
        <dbReference type="ARBA" id="ARBA00010386"/>
    </source>
</evidence>
<feature type="region of interest" description="Disordered" evidence="8">
    <location>
        <begin position="1"/>
        <end position="75"/>
    </location>
</feature>
<evidence type="ECO:0000256" key="1">
    <source>
        <dbReference type="ARBA" id="ARBA00004123"/>
    </source>
</evidence>
<feature type="compositionally biased region" description="Basic and acidic residues" evidence="8">
    <location>
        <begin position="58"/>
        <end position="75"/>
    </location>
</feature>
<sequence length="330" mass="37642">MPEQSPERPLPSTEATHDRPEPEHTEAPPTKRARPNRDDKARGKRLFGNILGTLQKFQTEDKSTRGSEAARKREEVSERIAKKLHQETALNHEITETDRELKGLKIATEHAETTLRQKDISIGARHSLLQSTAKFLHTRLPLPHPPVFEGGLFNPAPLPISVGPKREPPIKTDLPPLYFLPKILLPHQQGTIASQTTNMSERISEEQASLETERQHVRTLAKENRARIEELSEKLGGLRRQVRPERADERITERDRGHMRSERSAAQREPRRARGGDRDVGVDELGRTRREDMMDIDQDKEEGDKAVDLRDEREKGVKIQGDDGDIEVEY</sequence>
<name>A0A1E3HP34_9TREE</name>
<evidence type="ECO:0000256" key="7">
    <source>
        <dbReference type="ARBA" id="ARBA00023242"/>
    </source>
</evidence>
<evidence type="ECO:0000313" key="11">
    <source>
        <dbReference type="Proteomes" id="UP000094819"/>
    </source>
</evidence>
<protein>
    <recommendedName>
        <fullName evidence="9">Pinin/SDK/MemA protein domain-containing protein</fullName>
    </recommendedName>
</protein>
<evidence type="ECO:0000256" key="5">
    <source>
        <dbReference type="ARBA" id="ARBA00023163"/>
    </source>
</evidence>
<feature type="region of interest" description="Disordered" evidence="8">
    <location>
        <begin position="239"/>
        <end position="330"/>
    </location>
</feature>
<evidence type="ECO:0000256" key="8">
    <source>
        <dbReference type="SAM" id="MobiDB-lite"/>
    </source>
</evidence>
<dbReference type="PANTHER" id="PTHR12707:SF0">
    <property type="entry name" value="PININ"/>
    <property type="match status" value="1"/>
</dbReference>
<accession>A0A1E3HP34</accession>
<feature type="domain" description="Pinin/SDK/MemA protein" evidence="9">
    <location>
        <begin position="38"/>
        <end position="139"/>
    </location>
</feature>
<feature type="compositionally biased region" description="Basic and acidic residues" evidence="8">
    <location>
        <begin position="15"/>
        <end position="26"/>
    </location>
</feature>
<gene>
    <name evidence="10" type="ORF">L198_08001</name>
</gene>
<evidence type="ECO:0000313" key="10">
    <source>
        <dbReference type="EMBL" id="ODN78082.1"/>
    </source>
</evidence>
<keyword evidence="7" id="KW-0539">Nucleus</keyword>
<keyword evidence="3" id="KW-0507">mRNA processing</keyword>
<keyword evidence="4" id="KW-0805">Transcription regulation</keyword>
<keyword evidence="6" id="KW-0508">mRNA splicing</keyword>
<dbReference type="Proteomes" id="UP000094819">
    <property type="component" value="Unassembled WGS sequence"/>
</dbReference>
<evidence type="ECO:0000256" key="3">
    <source>
        <dbReference type="ARBA" id="ARBA00022664"/>
    </source>
</evidence>
<keyword evidence="5" id="KW-0804">Transcription</keyword>
<feature type="compositionally biased region" description="Basic and acidic residues" evidence="8">
    <location>
        <begin position="242"/>
        <end position="293"/>
    </location>
</feature>
<comment type="similarity">
    <text evidence="2">Belongs to the pinin family.</text>
</comment>
<reference evidence="10 11" key="1">
    <citation type="submission" date="2016-06" db="EMBL/GenBank/DDBJ databases">
        <title>Evolution of pathogenesis and genome organization in the Tremellales.</title>
        <authorList>
            <person name="Cuomo C."/>
            <person name="Litvintseva A."/>
            <person name="Heitman J."/>
            <person name="Chen Y."/>
            <person name="Sun S."/>
            <person name="Springer D."/>
            <person name="Dromer F."/>
            <person name="Young S."/>
            <person name="Zeng Q."/>
            <person name="Chapman S."/>
            <person name="Gujja S."/>
            <person name="Saif S."/>
            <person name="Birren B."/>
        </authorList>
    </citation>
    <scope>NUCLEOTIDE SEQUENCE [LARGE SCALE GENOMIC DNA]</scope>
    <source>
        <strain evidence="10 11">CBS 7118</strain>
    </source>
</reference>
<comment type="caution">
    <text evidence="10">The sequence shown here is derived from an EMBL/GenBank/DDBJ whole genome shotgun (WGS) entry which is preliminary data.</text>
</comment>
<dbReference type="GO" id="GO:0006397">
    <property type="term" value="P:mRNA processing"/>
    <property type="evidence" value="ECO:0007669"/>
    <property type="project" value="UniProtKB-KW"/>
</dbReference>
<dbReference type="InterPro" id="IPR039853">
    <property type="entry name" value="Pinin"/>
</dbReference>
<comment type="subcellular location">
    <subcellularLocation>
        <location evidence="1">Nucleus</location>
    </subcellularLocation>
</comment>
<proteinExistence type="inferred from homology"/>
<dbReference type="RefSeq" id="XP_019028035.1">
    <property type="nucleotide sequence ID" value="XM_019179974.1"/>
</dbReference>
<dbReference type="GO" id="GO:0008380">
    <property type="term" value="P:RNA splicing"/>
    <property type="evidence" value="ECO:0007669"/>
    <property type="project" value="UniProtKB-KW"/>
</dbReference>
<dbReference type="GeneID" id="30197212"/>
<dbReference type="EMBL" id="AWGH01000049">
    <property type="protein sequence ID" value="ODN78082.1"/>
    <property type="molecule type" value="Genomic_DNA"/>
</dbReference>
<dbReference type="AlphaFoldDB" id="A0A1E3HP34"/>
<dbReference type="GO" id="GO:0071013">
    <property type="term" value="C:catalytic step 2 spliceosome"/>
    <property type="evidence" value="ECO:0007669"/>
    <property type="project" value="TreeGrafter"/>
</dbReference>
<evidence type="ECO:0000256" key="6">
    <source>
        <dbReference type="ARBA" id="ARBA00023187"/>
    </source>
</evidence>
<evidence type="ECO:0000256" key="4">
    <source>
        <dbReference type="ARBA" id="ARBA00023015"/>
    </source>
</evidence>
<dbReference type="InterPro" id="IPR006786">
    <property type="entry name" value="Pinin_SDK_MemA"/>
</dbReference>
<keyword evidence="11" id="KW-1185">Reference proteome</keyword>
<dbReference type="PANTHER" id="PTHR12707">
    <property type="entry name" value="PINN"/>
    <property type="match status" value="1"/>
</dbReference>
<feature type="compositionally biased region" description="Basic and acidic residues" evidence="8">
    <location>
        <begin position="302"/>
        <end position="321"/>
    </location>
</feature>
<dbReference type="Pfam" id="PF04696">
    <property type="entry name" value="Pinin_SDK_memA"/>
    <property type="match status" value="1"/>
</dbReference>
<organism evidence="10 11">
    <name type="scientific">Cryptococcus wingfieldii CBS 7118</name>
    <dbReference type="NCBI Taxonomy" id="1295528"/>
    <lineage>
        <taxon>Eukaryota</taxon>
        <taxon>Fungi</taxon>
        <taxon>Dikarya</taxon>
        <taxon>Basidiomycota</taxon>
        <taxon>Agaricomycotina</taxon>
        <taxon>Tremellomycetes</taxon>
        <taxon>Tremellales</taxon>
        <taxon>Cryptococcaceae</taxon>
        <taxon>Cryptococcus</taxon>
    </lineage>
</organism>
<evidence type="ECO:0000259" key="9">
    <source>
        <dbReference type="Pfam" id="PF04696"/>
    </source>
</evidence>
<dbReference type="OrthoDB" id="330772at2759"/>